<evidence type="ECO:0000256" key="1">
    <source>
        <dbReference type="SAM" id="Phobius"/>
    </source>
</evidence>
<feature type="transmembrane region" description="Helical" evidence="1">
    <location>
        <begin position="92"/>
        <end position="112"/>
    </location>
</feature>
<reference evidence="2 3" key="1">
    <citation type="submission" date="2020-08" db="EMBL/GenBank/DDBJ databases">
        <title>Genomic Encyclopedia of Type Strains, Phase IV (KMG-IV): sequencing the most valuable type-strain genomes for metagenomic binning, comparative biology and taxonomic classification.</title>
        <authorList>
            <person name="Goeker M."/>
        </authorList>
    </citation>
    <scope>NUCLEOTIDE SEQUENCE [LARGE SCALE GENOMIC DNA]</scope>
    <source>
        <strain evidence="2 3">DSM 103725</strain>
    </source>
</reference>
<dbReference type="RefSeq" id="WP_184678308.1">
    <property type="nucleotide sequence ID" value="NZ_JACHGY010000001.1"/>
</dbReference>
<feature type="transmembrane region" description="Helical" evidence="1">
    <location>
        <begin position="66"/>
        <end position="85"/>
    </location>
</feature>
<sequence>MLSRKPKSKQDDKKKPSAKPRLSWVLATAVIALQAGMLTTLAVTTQWQPPKVRMIEALWAWAQNASFYPLLLLLIGGPLFTWMACSLDRKKFGVMTTSWAVFGLTLVIVFGAEAQVMFKTLWQQIPV</sequence>
<evidence type="ECO:0000313" key="2">
    <source>
        <dbReference type="EMBL" id="MBB6430814.1"/>
    </source>
</evidence>
<name>A0A7X0LLE0_9BACT</name>
<proteinExistence type="predicted"/>
<gene>
    <name evidence="2" type="ORF">HNQ40_002620</name>
</gene>
<keyword evidence="3" id="KW-1185">Reference proteome</keyword>
<evidence type="ECO:0000313" key="3">
    <source>
        <dbReference type="Proteomes" id="UP000541810"/>
    </source>
</evidence>
<dbReference type="EMBL" id="JACHGY010000001">
    <property type="protein sequence ID" value="MBB6430814.1"/>
    <property type="molecule type" value="Genomic_DNA"/>
</dbReference>
<accession>A0A7X0LLE0</accession>
<keyword evidence="1" id="KW-0812">Transmembrane</keyword>
<comment type="caution">
    <text evidence="2">The sequence shown here is derived from an EMBL/GenBank/DDBJ whole genome shotgun (WGS) entry which is preliminary data.</text>
</comment>
<keyword evidence="1" id="KW-1133">Transmembrane helix</keyword>
<protein>
    <submittedName>
        <fullName evidence="2">Uncharacterized protein</fullName>
    </submittedName>
</protein>
<keyword evidence="1" id="KW-0472">Membrane</keyword>
<dbReference type="Proteomes" id="UP000541810">
    <property type="component" value="Unassembled WGS sequence"/>
</dbReference>
<dbReference type="AlphaFoldDB" id="A0A7X0LLE0"/>
<organism evidence="2 3">
    <name type="scientific">Algisphaera agarilytica</name>
    <dbReference type="NCBI Taxonomy" id="1385975"/>
    <lineage>
        <taxon>Bacteria</taxon>
        <taxon>Pseudomonadati</taxon>
        <taxon>Planctomycetota</taxon>
        <taxon>Phycisphaerae</taxon>
        <taxon>Phycisphaerales</taxon>
        <taxon>Phycisphaeraceae</taxon>
        <taxon>Algisphaera</taxon>
    </lineage>
</organism>